<name>A0ABM9LU88_9MYCO</name>
<feature type="domain" description="PPE-PPW subfamily C-terminal" evidence="4">
    <location>
        <begin position="481"/>
        <end position="526"/>
    </location>
</feature>
<dbReference type="Gene3D" id="1.20.1260.20">
    <property type="entry name" value="PPE superfamily"/>
    <property type="match status" value="1"/>
</dbReference>
<feature type="region of interest" description="Disordered" evidence="2">
    <location>
        <begin position="425"/>
        <end position="529"/>
    </location>
</feature>
<dbReference type="PANTHER" id="PTHR46766:SF1">
    <property type="entry name" value="GLUTAMINE-RICH PROTEIN 2"/>
    <property type="match status" value="1"/>
</dbReference>
<gene>
    <name evidence="5" type="ORF">MU0102_002335</name>
</gene>
<comment type="similarity">
    <text evidence="1">Belongs to the mycobacterial PPE family.</text>
</comment>
<feature type="compositionally biased region" description="Basic residues" evidence="2">
    <location>
        <begin position="448"/>
        <end position="458"/>
    </location>
</feature>
<organism evidence="5 6">
    <name type="scientific">[Mycobacterium] holstebronense</name>
    <dbReference type="NCBI Taxonomy" id="3064288"/>
    <lineage>
        <taxon>Bacteria</taxon>
        <taxon>Bacillati</taxon>
        <taxon>Actinomycetota</taxon>
        <taxon>Actinomycetes</taxon>
        <taxon>Mycobacteriales</taxon>
        <taxon>Mycobacteriaceae</taxon>
        <taxon>Mycolicibacterium</taxon>
    </lineage>
</organism>
<evidence type="ECO:0000313" key="5">
    <source>
        <dbReference type="EMBL" id="CAJ1504800.1"/>
    </source>
</evidence>
<dbReference type="Proteomes" id="UP001190464">
    <property type="component" value="Chromosome"/>
</dbReference>
<dbReference type="InterPro" id="IPR038332">
    <property type="entry name" value="PPE_sf"/>
</dbReference>
<proteinExistence type="inferred from homology"/>
<dbReference type="Pfam" id="PF18878">
    <property type="entry name" value="PPE-PPW"/>
    <property type="match status" value="1"/>
</dbReference>
<dbReference type="InterPro" id="IPR043641">
    <property type="entry name" value="PPE-PPW_C"/>
</dbReference>
<dbReference type="PANTHER" id="PTHR46766">
    <property type="entry name" value="GLUTAMINE-RICH PROTEIN 2"/>
    <property type="match status" value="1"/>
</dbReference>
<evidence type="ECO:0000313" key="6">
    <source>
        <dbReference type="Proteomes" id="UP001190464"/>
    </source>
</evidence>
<sequence>MASPPEVHATLLTTGPGPGPLLAAAGAWSSLSVAYTTAAQDLTALLASVAAGLWRGVAAEQYQAAHLPHLSWLYRAGVDSARMAAVHEQTAAAYTAALAAMPTLPELAANHATHGVLVATNFFGINTIPIALNEADYFRMWVQAATTMATYEAVSETSAAATPGVSATVPIQKSAADSSPPSSWQNPLQGLLDFLEPILKALGIQDGVTAHDPMVSNALTTAVSHFLQNFGINWNPAAGTLNGQVYDFYVNAADPMWYMARSLELFEDFLYISQDPSQIIPALQYFVALALFDWPTHIAQLATTISQSPALFVAAAGAVVAPAGALSGLAGLAGLGPAPGVVAAPAPPVVVADVPSVAVGSPVMAPPTSPPAGPPASVPASAGPPAPPPAPPAAVPASAPLMPYLIGGGPGIDYGSGLGAHVGAPAAARRKSPTPDAASAQAAEAARRSTRLRRRKTRPGHDDAVMDLTVGVSPDWGPTPASDHGAGELGRAGAARAEQSRPTGLTRVATAEFADGPRQPLLPETWDAG</sequence>
<evidence type="ECO:0000259" key="4">
    <source>
        <dbReference type="Pfam" id="PF18878"/>
    </source>
</evidence>
<feature type="region of interest" description="Disordered" evidence="2">
    <location>
        <begin position="364"/>
        <end position="393"/>
    </location>
</feature>
<evidence type="ECO:0000259" key="3">
    <source>
        <dbReference type="Pfam" id="PF00823"/>
    </source>
</evidence>
<evidence type="ECO:0000256" key="1">
    <source>
        <dbReference type="ARBA" id="ARBA00010652"/>
    </source>
</evidence>
<dbReference type="InterPro" id="IPR000030">
    <property type="entry name" value="PPE_dom"/>
</dbReference>
<dbReference type="RefSeq" id="WP_308483287.1">
    <property type="nucleotide sequence ID" value="NZ_OY726398.1"/>
</dbReference>
<evidence type="ECO:0000256" key="2">
    <source>
        <dbReference type="SAM" id="MobiDB-lite"/>
    </source>
</evidence>
<dbReference type="EMBL" id="OY726398">
    <property type="protein sequence ID" value="CAJ1504800.1"/>
    <property type="molecule type" value="Genomic_DNA"/>
</dbReference>
<reference evidence="5 6" key="1">
    <citation type="submission" date="2023-08" db="EMBL/GenBank/DDBJ databases">
        <authorList>
            <person name="Folkvardsen B D."/>
            <person name="Norman A."/>
        </authorList>
    </citation>
    <scope>NUCLEOTIDE SEQUENCE [LARGE SCALE GENOMIC DNA]</scope>
    <source>
        <strain evidence="5 6">Mu0102</strain>
    </source>
</reference>
<dbReference type="SUPFAM" id="SSF140459">
    <property type="entry name" value="PE/PPE dimer-like"/>
    <property type="match status" value="1"/>
</dbReference>
<keyword evidence="6" id="KW-1185">Reference proteome</keyword>
<dbReference type="Pfam" id="PF00823">
    <property type="entry name" value="PPE"/>
    <property type="match status" value="1"/>
</dbReference>
<feature type="domain" description="PPE" evidence="3">
    <location>
        <begin position="1"/>
        <end position="162"/>
    </location>
</feature>
<accession>A0ABM9LU88</accession>
<protein>
    <submittedName>
        <fullName evidence="5">PPE family protein</fullName>
    </submittedName>
</protein>